<reference evidence="1 2" key="1">
    <citation type="journal article" date="2016" name="Nat. Commun.">
        <title>Thousands of microbial genomes shed light on interconnected biogeochemical processes in an aquifer system.</title>
        <authorList>
            <person name="Anantharaman K."/>
            <person name="Brown C.T."/>
            <person name="Hug L.A."/>
            <person name="Sharon I."/>
            <person name="Castelle C.J."/>
            <person name="Probst A.J."/>
            <person name="Thomas B.C."/>
            <person name="Singh A."/>
            <person name="Wilkins M.J."/>
            <person name="Karaoz U."/>
            <person name="Brodie E.L."/>
            <person name="Williams K.H."/>
            <person name="Hubbard S.S."/>
            <person name="Banfield J.F."/>
        </authorList>
    </citation>
    <scope>NUCLEOTIDE SEQUENCE [LARGE SCALE GENOMIC DNA]</scope>
</reference>
<comment type="caution">
    <text evidence="1">The sequence shown here is derived from an EMBL/GenBank/DDBJ whole genome shotgun (WGS) entry which is preliminary data.</text>
</comment>
<name>A0A1F8EUV6_9BACT</name>
<evidence type="ECO:0000313" key="1">
    <source>
        <dbReference type="EMBL" id="OGN03816.1"/>
    </source>
</evidence>
<evidence type="ECO:0000313" key="2">
    <source>
        <dbReference type="Proteomes" id="UP000177507"/>
    </source>
</evidence>
<protein>
    <recommendedName>
        <fullName evidence="3">HTH arsR-type domain-containing protein</fullName>
    </recommendedName>
</protein>
<dbReference type="AlphaFoldDB" id="A0A1F8EUV6"/>
<organism evidence="1 2">
    <name type="scientific">Candidatus Yanofskybacteria bacterium RIFCSPHIGHO2_01_FULL_44_17</name>
    <dbReference type="NCBI Taxonomy" id="1802668"/>
    <lineage>
        <taxon>Bacteria</taxon>
        <taxon>Candidatus Yanofskyibacteriota</taxon>
    </lineage>
</organism>
<dbReference type="EMBL" id="MGJI01000030">
    <property type="protein sequence ID" value="OGN03816.1"/>
    <property type="molecule type" value="Genomic_DNA"/>
</dbReference>
<dbReference type="Proteomes" id="UP000177507">
    <property type="component" value="Unassembled WGS sequence"/>
</dbReference>
<evidence type="ECO:0008006" key="3">
    <source>
        <dbReference type="Google" id="ProtNLM"/>
    </source>
</evidence>
<gene>
    <name evidence="1" type="ORF">A2831_01795</name>
</gene>
<dbReference type="STRING" id="1802668.A2831_01795"/>
<proteinExistence type="predicted"/>
<accession>A0A1F8EUV6</accession>
<sequence length="65" mass="7516">MSKGKNTLELLFESKPRVKILKFLFRNNSASFTAVELASRIQEPAEIVRREILRLMEVGLLKVQK</sequence>